<dbReference type="EMBL" id="JACHGN010000012">
    <property type="protein sequence ID" value="MBB5135985.1"/>
    <property type="molecule type" value="Genomic_DNA"/>
</dbReference>
<feature type="domain" description="Rieske" evidence="11">
    <location>
        <begin position="65"/>
        <end position="157"/>
    </location>
</feature>
<dbReference type="InterPro" id="IPR036922">
    <property type="entry name" value="Rieske_2Fe-2S_sf"/>
</dbReference>
<dbReference type="InterPro" id="IPR006311">
    <property type="entry name" value="TAT_signal"/>
</dbReference>
<gene>
    <name evidence="12" type="ORF">HNP84_005729</name>
</gene>
<evidence type="ECO:0000256" key="6">
    <source>
        <dbReference type="ARBA" id="ARBA00023014"/>
    </source>
</evidence>
<evidence type="ECO:0000256" key="4">
    <source>
        <dbReference type="ARBA" id="ARBA00022723"/>
    </source>
</evidence>
<dbReference type="InterPro" id="IPR017941">
    <property type="entry name" value="Rieske_2Fe-2S"/>
</dbReference>
<name>A0A840PIT5_9ACTN</name>
<feature type="region of interest" description="Disordered" evidence="10">
    <location>
        <begin position="34"/>
        <end position="64"/>
    </location>
</feature>
<dbReference type="InterPro" id="IPR005805">
    <property type="entry name" value="Rieske_Fe-S_prot_C"/>
</dbReference>
<accession>A0A840PIT5</accession>
<dbReference type="Gene3D" id="2.102.10.10">
    <property type="entry name" value="Rieske [2Fe-2S] iron-sulphur domain"/>
    <property type="match status" value="1"/>
</dbReference>
<organism evidence="12 13">
    <name type="scientific">Thermocatellispora tengchongensis</name>
    <dbReference type="NCBI Taxonomy" id="1073253"/>
    <lineage>
        <taxon>Bacteria</taxon>
        <taxon>Bacillati</taxon>
        <taxon>Actinomycetota</taxon>
        <taxon>Actinomycetes</taxon>
        <taxon>Streptosporangiales</taxon>
        <taxon>Streptosporangiaceae</taxon>
        <taxon>Thermocatellispora</taxon>
    </lineage>
</organism>
<dbReference type="GO" id="GO:0046872">
    <property type="term" value="F:metal ion binding"/>
    <property type="evidence" value="ECO:0007669"/>
    <property type="project" value="UniProtKB-KW"/>
</dbReference>
<dbReference type="GO" id="GO:0016020">
    <property type="term" value="C:membrane"/>
    <property type="evidence" value="ECO:0007669"/>
    <property type="project" value="InterPro"/>
</dbReference>
<keyword evidence="5" id="KW-0408">Iron</keyword>
<keyword evidence="4" id="KW-0479">Metal-binding</keyword>
<proteinExistence type="predicted"/>
<dbReference type="RefSeq" id="WP_185052888.1">
    <property type="nucleotide sequence ID" value="NZ_BAABIX010000024.1"/>
</dbReference>
<evidence type="ECO:0000259" key="11">
    <source>
        <dbReference type="PROSITE" id="PS51296"/>
    </source>
</evidence>
<dbReference type="Pfam" id="PF00355">
    <property type="entry name" value="Rieske"/>
    <property type="match status" value="1"/>
</dbReference>
<keyword evidence="7" id="KW-1015">Disulfide bond</keyword>
<comment type="function">
    <text evidence="1">Iron-sulfur subunit of the cytochrome bc1 complex, an essential component of the respiratory electron transport chain required for ATP synthesis. The bc1 complex catalyzes the oxidation of menaquinol and the reduction of cytochrome c in the respiratory chain. The bc1 complex operates through a Q-cycle mechanism that couples electron transfer to generation of the proton gradient that drives ATP synthesis.</text>
</comment>
<evidence type="ECO:0000256" key="2">
    <source>
        <dbReference type="ARBA" id="ARBA00015816"/>
    </source>
</evidence>
<keyword evidence="3" id="KW-0001">2Fe-2S</keyword>
<comment type="caution">
    <text evidence="12">The sequence shown here is derived from an EMBL/GenBank/DDBJ whole genome shotgun (WGS) entry which is preliminary data.</text>
</comment>
<dbReference type="InterPro" id="IPR014349">
    <property type="entry name" value="Rieske_Fe-S_prot"/>
</dbReference>
<evidence type="ECO:0000313" key="12">
    <source>
        <dbReference type="EMBL" id="MBB5135985.1"/>
    </source>
</evidence>
<keyword evidence="13" id="KW-1185">Reference proteome</keyword>
<feature type="compositionally biased region" description="Low complexity" evidence="10">
    <location>
        <begin position="44"/>
        <end position="64"/>
    </location>
</feature>
<keyword evidence="6" id="KW-0411">Iron-sulfur</keyword>
<sequence>MAEIDNATRRTVIMGVGAGGLAAVLAACGGSGETTAAPAGDGQSSAPAAETSAPAAESSAPAADGALAATADIPEGGGKIFEAQKVVVTQPSAGQFKAFNAMCTHKGCPVGSVEGGSIVCPCHNSKFSISDGSVQGGPATQPLAEVKINVSGDQITLA</sequence>
<dbReference type="PANTHER" id="PTHR10134">
    <property type="entry name" value="CYTOCHROME B-C1 COMPLEX SUBUNIT RIESKE, MITOCHONDRIAL"/>
    <property type="match status" value="1"/>
</dbReference>
<dbReference type="SUPFAM" id="SSF50022">
    <property type="entry name" value="ISP domain"/>
    <property type="match status" value="1"/>
</dbReference>
<dbReference type="PRINTS" id="PR00162">
    <property type="entry name" value="RIESKE"/>
</dbReference>
<dbReference type="AlphaFoldDB" id="A0A840PIT5"/>
<protein>
    <recommendedName>
        <fullName evidence="2">Cytochrome bc1 complex Rieske iron-sulfur subunit</fullName>
    </recommendedName>
    <alternativeName>
        <fullName evidence="8">Cytochrome bc1 reductase complex subunit QcrA</fullName>
    </alternativeName>
</protein>
<dbReference type="GO" id="GO:0051537">
    <property type="term" value="F:2 iron, 2 sulfur cluster binding"/>
    <property type="evidence" value="ECO:0007669"/>
    <property type="project" value="UniProtKB-KW"/>
</dbReference>
<evidence type="ECO:0000256" key="1">
    <source>
        <dbReference type="ARBA" id="ARBA00002494"/>
    </source>
</evidence>
<dbReference type="GO" id="GO:0016705">
    <property type="term" value="F:oxidoreductase activity, acting on paired donors, with incorporation or reduction of molecular oxygen"/>
    <property type="evidence" value="ECO:0007669"/>
    <property type="project" value="UniProtKB-ARBA"/>
</dbReference>
<evidence type="ECO:0000256" key="3">
    <source>
        <dbReference type="ARBA" id="ARBA00022714"/>
    </source>
</evidence>
<evidence type="ECO:0000256" key="7">
    <source>
        <dbReference type="ARBA" id="ARBA00023157"/>
    </source>
</evidence>
<evidence type="ECO:0000256" key="10">
    <source>
        <dbReference type="SAM" id="MobiDB-lite"/>
    </source>
</evidence>
<dbReference type="CDD" id="cd03467">
    <property type="entry name" value="Rieske"/>
    <property type="match status" value="1"/>
</dbReference>
<dbReference type="PROSITE" id="PS51296">
    <property type="entry name" value="RIESKE"/>
    <property type="match status" value="1"/>
</dbReference>
<evidence type="ECO:0000256" key="5">
    <source>
        <dbReference type="ARBA" id="ARBA00023004"/>
    </source>
</evidence>
<dbReference type="Proteomes" id="UP000578449">
    <property type="component" value="Unassembled WGS sequence"/>
</dbReference>
<dbReference type="GO" id="GO:0004497">
    <property type="term" value="F:monooxygenase activity"/>
    <property type="evidence" value="ECO:0007669"/>
    <property type="project" value="UniProtKB-ARBA"/>
</dbReference>
<comment type="cofactor">
    <cofactor evidence="9">
        <name>[2Fe-2S] cluster</name>
        <dbReference type="ChEBI" id="CHEBI:190135"/>
    </cofactor>
</comment>
<dbReference type="PROSITE" id="PS51318">
    <property type="entry name" value="TAT"/>
    <property type="match status" value="1"/>
</dbReference>
<evidence type="ECO:0000313" key="13">
    <source>
        <dbReference type="Proteomes" id="UP000578449"/>
    </source>
</evidence>
<dbReference type="FunFam" id="2.102.10.10:FF:000016">
    <property type="entry name" value="Nitrite reductase/ring-hydroxylating ferredoxin subunit"/>
    <property type="match status" value="1"/>
</dbReference>
<reference evidence="12 13" key="1">
    <citation type="submission" date="2020-08" db="EMBL/GenBank/DDBJ databases">
        <title>Genomic Encyclopedia of Type Strains, Phase IV (KMG-IV): sequencing the most valuable type-strain genomes for metagenomic binning, comparative biology and taxonomic classification.</title>
        <authorList>
            <person name="Goeker M."/>
        </authorList>
    </citation>
    <scope>NUCLEOTIDE SEQUENCE [LARGE SCALE GENOMIC DNA]</scope>
    <source>
        <strain evidence="12 13">DSM 45615</strain>
    </source>
</reference>
<evidence type="ECO:0000256" key="9">
    <source>
        <dbReference type="ARBA" id="ARBA00034078"/>
    </source>
</evidence>
<evidence type="ECO:0000256" key="8">
    <source>
        <dbReference type="ARBA" id="ARBA00029586"/>
    </source>
</evidence>